<protein>
    <submittedName>
        <fullName evidence="6">Uncharacterized protein LOC117570982 isoform X1</fullName>
    </submittedName>
</protein>
<sequence length="362" mass="41610">MTSEEGTSGRPMERFRFTDERHLMLVEAFSREPYLWSRGSSRYVWGARSAACKRIQNIMNGTLQRNETPVSLEGVKMKIGNLRTVYRRELRKIKENPSYYPNSCWFEPLNKILAPLLDKNSDDDEMMVSTNPFREEKADEHQQLISPIPLKRLQRADDNDQLISPSSQKQTKADVSETFMEETDDDDVQLISPVDPTQFMVEIPATYVEENGDDNEELISPKSQKRLQVKVPRLKWIRVMPSEVEESTEIKIEHDADVDQPEPSTSTSPQLSVITSPPRSPSSSLPKIVYASSLQTALRNRYEDEFTFFGMSVAAQLRKMPLSSAMIMQSKIQHMISMERRKINGDTSEVNLFFQTELQGIF</sequence>
<name>A0A6P8XBQ0_DROAB</name>
<dbReference type="AlphaFoldDB" id="A0A6P8XBQ0"/>
<reference evidence="6" key="1">
    <citation type="submission" date="2025-08" db="UniProtKB">
        <authorList>
            <consortium name="RefSeq"/>
        </authorList>
    </citation>
    <scope>IDENTIFICATION</scope>
    <source>
        <strain evidence="6">15112-1751.03</strain>
        <tissue evidence="6">Whole Adult</tissue>
    </source>
</reference>
<dbReference type="PROSITE" id="PS51029">
    <property type="entry name" value="MADF"/>
    <property type="match status" value="1"/>
</dbReference>
<dbReference type="RefSeq" id="XP_034108820.1">
    <property type="nucleotide sequence ID" value="XM_034252929.2"/>
</dbReference>
<dbReference type="PANTHER" id="PTHR21505">
    <property type="entry name" value="MADF DOMAIN-CONTAINING PROTEIN-RELATED"/>
    <property type="match status" value="1"/>
</dbReference>
<feature type="domain" description="BESS" evidence="4">
    <location>
        <begin position="303"/>
        <end position="342"/>
    </location>
</feature>
<dbReference type="InterPro" id="IPR004210">
    <property type="entry name" value="BESS_motif"/>
</dbReference>
<dbReference type="GeneID" id="117570982"/>
<evidence type="ECO:0000313" key="6">
    <source>
        <dbReference type="RefSeq" id="XP_034108820.1"/>
    </source>
</evidence>
<feature type="compositionally biased region" description="Basic and acidic residues" evidence="2">
    <location>
        <begin position="248"/>
        <end position="257"/>
    </location>
</feature>
<evidence type="ECO:0000256" key="1">
    <source>
        <dbReference type="PROSITE-ProRule" id="PRU00371"/>
    </source>
</evidence>
<feature type="compositionally biased region" description="Polar residues" evidence="2">
    <location>
        <begin position="262"/>
        <end position="275"/>
    </location>
</feature>
<dbReference type="PANTHER" id="PTHR21505:SF8">
    <property type="entry name" value="DPT-YFP REPRESSOR BY OVEREXPRESSION, ISOFORM D-RELATED"/>
    <property type="match status" value="1"/>
</dbReference>
<evidence type="ECO:0000259" key="4">
    <source>
        <dbReference type="PROSITE" id="PS51031"/>
    </source>
</evidence>
<dbReference type="Pfam" id="PF10545">
    <property type="entry name" value="MADF_DNA_bdg"/>
    <property type="match status" value="1"/>
</dbReference>
<evidence type="ECO:0000259" key="3">
    <source>
        <dbReference type="PROSITE" id="PS51029"/>
    </source>
</evidence>
<accession>A0A6P8XBQ0</accession>
<dbReference type="PROSITE" id="PS51031">
    <property type="entry name" value="BESS"/>
    <property type="match status" value="1"/>
</dbReference>
<dbReference type="GO" id="GO:0003677">
    <property type="term" value="F:DNA binding"/>
    <property type="evidence" value="ECO:0007669"/>
    <property type="project" value="InterPro"/>
</dbReference>
<feature type="domain" description="MADF" evidence="3">
    <location>
        <begin position="24"/>
        <end position="118"/>
    </location>
</feature>
<dbReference type="OrthoDB" id="6629625at2759"/>
<evidence type="ECO:0000313" key="5">
    <source>
        <dbReference type="Proteomes" id="UP000515160"/>
    </source>
</evidence>
<keyword evidence="1" id="KW-0539">Nucleus</keyword>
<comment type="subcellular location">
    <subcellularLocation>
        <location evidence="1">Nucleus</location>
    </subcellularLocation>
</comment>
<dbReference type="Proteomes" id="UP000515160">
    <property type="component" value="Chromosome 3"/>
</dbReference>
<keyword evidence="5" id="KW-1185">Reference proteome</keyword>
<dbReference type="GO" id="GO:0005634">
    <property type="term" value="C:nucleus"/>
    <property type="evidence" value="ECO:0007669"/>
    <property type="project" value="UniProtKB-SubCell"/>
</dbReference>
<dbReference type="InterPro" id="IPR006578">
    <property type="entry name" value="MADF-dom"/>
</dbReference>
<proteinExistence type="predicted"/>
<gene>
    <name evidence="6" type="primary">LOC117570982</name>
</gene>
<organism evidence="5 6">
    <name type="scientific">Drosophila albomicans</name>
    <name type="common">Fruit fly</name>
    <dbReference type="NCBI Taxonomy" id="7291"/>
    <lineage>
        <taxon>Eukaryota</taxon>
        <taxon>Metazoa</taxon>
        <taxon>Ecdysozoa</taxon>
        <taxon>Arthropoda</taxon>
        <taxon>Hexapoda</taxon>
        <taxon>Insecta</taxon>
        <taxon>Pterygota</taxon>
        <taxon>Neoptera</taxon>
        <taxon>Endopterygota</taxon>
        <taxon>Diptera</taxon>
        <taxon>Brachycera</taxon>
        <taxon>Muscomorpha</taxon>
        <taxon>Ephydroidea</taxon>
        <taxon>Drosophilidae</taxon>
        <taxon>Drosophila</taxon>
    </lineage>
</organism>
<evidence type="ECO:0000256" key="2">
    <source>
        <dbReference type="SAM" id="MobiDB-lite"/>
    </source>
</evidence>
<feature type="region of interest" description="Disordered" evidence="2">
    <location>
        <begin position="247"/>
        <end position="285"/>
    </location>
</feature>